<name>A0A7W9YK15_9ACTN</name>
<evidence type="ECO:0000256" key="2">
    <source>
        <dbReference type="ARBA" id="ARBA00022692"/>
    </source>
</evidence>
<reference evidence="7 8" key="1">
    <citation type="submission" date="2020-08" db="EMBL/GenBank/DDBJ databases">
        <title>Sequencing the genomes of 1000 actinobacteria strains.</title>
        <authorList>
            <person name="Klenk H.-P."/>
        </authorList>
    </citation>
    <scope>NUCLEOTIDE SEQUENCE [LARGE SCALE GENOMIC DNA]</scope>
    <source>
        <strain evidence="7 8">DSM 46659</strain>
    </source>
</reference>
<proteinExistence type="predicted"/>
<dbReference type="InterPro" id="IPR004841">
    <property type="entry name" value="AA-permease/SLC12A_dom"/>
</dbReference>
<dbReference type="InterPro" id="IPR004757">
    <property type="entry name" value="EtNH_permease"/>
</dbReference>
<feature type="transmembrane region" description="Helical" evidence="5">
    <location>
        <begin position="71"/>
        <end position="92"/>
    </location>
</feature>
<feature type="transmembrane region" description="Helical" evidence="5">
    <location>
        <begin position="262"/>
        <end position="284"/>
    </location>
</feature>
<keyword evidence="8" id="KW-1185">Reference proteome</keyword>
<keyword evidence="2 5" id="KW-0812">Transmembrane</keyword>
<comment type="caution">
    <text evidence="7">The sequence shown here is derived from an EMBL/GenBank/DDBJ whole genome shotgun (WGS) entry which is preliminary data.</text>
</comment>
<feature type="transmembrane region" description="Helical" evidence="5">
    <location>
        <begin position="313"/>
        <end position="333"/>
    </location>
</feature>
<feature type="transmembrane region" description="Helical" evidence="5">
    <location>
        <begin position="360"/>
        <end position="378"/>
    </location>
</feature>
<feature type="transmembrane region" description="Helical" evidence="5">
    <location>
        <begin position="444"/>
        <end position="463"/>
    </location>
</feature>
<dbReference type="Proteomes" id="UP000546642">
    <property type="component" value="Unassembled WGS sequence"/>
</dbReference>
<dbReference type="Pfam" id="PF00324">
    <property type="entry name" value="AA_permease"/>
    <property type="match status" value="1"/>
</dbReference>
<dbReference type="GO" id="GO:0016020">
    <property type="term" value="C:membrane"/>
    <property type="evidence" value="ECO:0007669"/>
    <property type="project" value="UniProtKB-SubCell"/>
</dbReference>
<feature type="transmembrane region" description="Helical" evidence="5">
    <location>
        <begin position="37"/>
        <end position="59"/>
    </location>
</feature>
<comment type="subcellular location">
    <subcellularLocation>
        <location evidence="1">Membrane</location>
        <topology evidence="1">Multi-pass membrane protein</topology>
    </subcellularLocation>
</comment>
<evidence type="ECO:0000313" key="7">
    <source>
        <dbReference type="EMBL" id="MBB6172616.1"/>
    </source>
</evidence>
<gene>
    <name evidence="7" type="ORF">HNR23_002676</name>
</gene>
<dbReference type="PIRSF" id="PIRSF006060">
    <property type="entry name" value="AA_transporter"/>
    <property type="match status" value="1"/>
</dbReference>
<sequence length="489" mass="51650">MAIERRPGERPTTHVHGADYARVGDDYLRRRQLRRGAAGWLLLAGLGVSYVISGDFAGWNFGIAEGGWGGLLIATVLMGTMYLFMVLGLAELASALPTAGAGYGFARRALGPLGGFATGTAILIEYAIAPAAIAVFIGGYVEALGLFGITNAWPVYLVCYLVFVGIHLWGVGEALRVMFVITGVALAALAVFVIGMVPKFEVANLFDIAPTDAAGASAFLPHGYMGVLGAFVFGIWFFLAIEGVPLAAEEARDPRRDMPRGIIAAMGVLLVTAFAMLILAPGGAGAATLADSDNPLPEALRAAYGGDTLLADVVNYVGLAGLVASFFSIIFAYSRQLFALSRAGYLPRWLSVTGRRKTPYMALIVPGTIGFVLAAAVANGDQLINIAVFGATVSYALMMVAHIVLRRREPGLERPYRTPGGTLTTGIALVLALCAVAATFAVDMVGAGIAAAILLAFLAYFWFYSRHRLVADAPEEEFALLEREEARLN</sequence>
<feature type="transmembrane region" description="Helical" evidence="5">
    <location>
        <begin position="417"/>
        <end position="438"/>
    </location>
</feature>
<dbReference type="PANTHER" id="PTHR42770">
    <property type="entry name" value="AMINO ACID TRANSPORTER-RELATED"/>
    <property type="match status" value="1"/>
</dbReference>
<dbReference type="PANTHER" id="PTHR42770:SF7">
    <property type="entry name" value="MEMBRANE PROTEIN"/>
    <property type="match status" value="1"/>
</dbReference>
<evidence type="ECO:0000256" key="5">
    <source>
        <dbReference type="SAM" id="Phobius"/>
    </source>
</evidence>
<accession>A0A7W9YK15</accession>
<dbReference type="RefSeq" id="WP_343070547.1">
    <property type="nucleotide sequence ID" value="NZ_JACHDS010000001.1"/>
</dbReference>
<dbReference type="InterPro" id="IPR050367">
    <property type="entry name" value="APC_superfamily"/>
</dbReference>
<feature type="transmembrane region" description="Helical" evidence="5">
    <location>
        <begin position="177"/>
        <end position="198"/>
    </location>
</feature>
<evidence type="ECO:0000313" key="8">
    <source>
        <dbReference type="Proteomes" id="UP000546642"/>
    </source>
</evidence>
<evidence type="ECO:0000256" key="3">
    <source>
        <dbReference type="ARBA" id="ARBA00022989"/>
    </source>
</evidence>
<dbReference type="NCBIfam" id="TIGR00908">
    <property type="entry name" value="2A0305"/>
    <property type="match status" value="1"/>
</dbReference>
<dbReference type="EMBL" id="JACHDS010000001">
    <property type="protein sequence ID" value="MBB6172616.1"/>
    <property type="molecule type" value="Genomic_DNA"/>
</dbReference>
<dbReference type="AlphaFoldDB" id="A0A7W9YK15"/>
<feature type="transmembrane region" description="Helical" evidence="5">
    <location>
        <begin position="218"/>
        <end position="241"/>
    </location>
</feature>
<protein>
    <submittedName>
        <fullName evidence="7">Ethanolamine permease</fullName>
    </submittedName>
</protein>
<dbReference type="Gene3D" id="1.20.1740.10">
    <property type="entry name" value="Amino acid/polyamine transporter I"/>
    <property type="match status" value="1"/>
</dbReference>
<feature type="transmembrane region" description="Helical" evidence="5">
    <location>
        <begin position="153"/>
        <end position="170"/>
    </location>
</feature>
<keyword evidence="3 5" id="KW-1133">Transmembrane helix</keyword>
<dbReference type="GO" id="GO:0055085">
    <property type="term" value="P:transmembrane transport"/>
    <property type="evidence" value="ECO:0007669"/>
    <property type="project" value="InterPro"/>
</dbReference>
<evidence type="ECO:0000256" key="1">
    <source>
        <dbReference type="ARBA" id="ARBA00004141"/>
    </source>
</evidence>
<feature type="transmembrane region" description="Helical" evidence="5">
    <location>
        <begin position="113"/>
        <end position="141"/>
    </location>
</feature>
<evidence type="ECO:0000256" key="4">
    <source>
        <dbReference type="ARBA" id="ARBA00023136"/>
    </source>
</evidence>
<feature type="domain" description="Amino acid permease/ SLC12A" evidence="6">
    <location>
        <begin position="54"/>
        <end position="463"/>
    </location>
</feature>
<feature type="transmembrane region" description="Helical" evidence="5">
    <location>
        <begin position="384"/>
        <end position="405"/>
    </location>
</feature>
<keyword evidence="4 5" id="KW-0472">Membrane</keyword>
<evidence type="ECO:0000259" key="6">
    <source>
        <dbReference type="Pfam" id="PF00324"/>
    </source>
</evidence>
<organism evidence="7 8">
    <name type="scientific">Nocardiopsis mwathae</name>
    <dbReference type="NCBI Taxonomy" id="1472723"/>
    <lineage>
        <taxon>Bacteria</taxon>
        <taxon>Bacillati</taxon>
        <taxon>Actinomycetota</taxon>
        <taxon>Actinomycetes</taxon>
        <taxon>Streptosporangiales</taxon>
        <taxon>Nocardiopsidaceae</taxon>
        <taxon>Nocardiopsis</taxon>
    </lineage>
</organism>